<feature type="transmembrane region" description="Helical" evidence="1">
    <location>
        <begin position="101"/>
        <end position="122"/>
    </location>
</feature>
<dbReference type="EMBL" id="HBED01019145">
    <property type="protein sequence ID" value="CAD8309866.1"/>
    <property type="molecule type" value="Transcribed_RNA"/>
</dbReference>
<name>A0A7R9VZY0_9STRA</name>
<feature type="transmembrane region" description="Helical" evidence="1">
    <location>
        <begin position="129"/>
        <end position="151"/>
    </location>
</feature>
<organism evidence="2">
    <name type="scientific">Pseudictyota dubia</name>
    <dbReference type="NCBI Taxonomy" id="2749911"/>
    <lineage>
        <taxon>Eukaryota</taxon>
        <taxon>Sar</taxon>
        <taxon>Stramenopiles</taxon>
        <taxon>Ochrophyta</taxon>
        <taxon>Bacillariophyta</taxon>
        <taxon>Mediophyceae</taxon>
        <taxon>Biddulphiophycidae</taxon>
        <taxon>Eupodiscales</taxon>
        <taxon>Odontellaceae</taxon>
        <taxon>Pseudictyota</taxon>
    </lineage>
</organism>
<protein>
    <recommendedName>
        <fullName evidence="3">MARVEL domain-containing protein</fullName>
    </recommendedName>
</protein>
<keyword evidence="1" id="KW-1133">Transmembrane helix</keyword>
<proteinExistence type="predicted"/>
<sequence length="228" mass="24649">MAGGLERLGGPTYILAVLLSAAAWGCSIASTAYCAYVTRDITLDPGYNSTLPEEVEEVVRLAFEDHGVGFWAWQLAGSCVTYCTSAGACPNFDTKFRSAKAFTTVTDILGGLAFFLLLFQMCNAVEEGVLRFCALFFLLSTLFEGLTLLILRSNVCTEPGFFNYLYPFYPPEWNLPEVQSVSCSLSLGSNLTIAATVCWFFSSLVTAAVRPKDKGEGSPEEQAPEASG</sequence>
<gene>
    <name evidence="2" type="ORF">TDUB1175_LOCUS9525</name>
</gene>
<dbReference type="AlphaFoldDB" id="A0A7R9VZY0"/>
<evidence type="ECO:0000313" key="2">
    <source>
        <dbReference type="EMBL" id="CAD8309866.1"/>
    </source>
</evidence>
<accession>A0A7R9VZY0</accession>
<reference evidence="2" key="1">
    <citation type="submission" date="2021-01" db="EMBL/GenBank/DDBJ databases">
        <authorList>
            <person name="Corre E."/>
            <person name="Pelletier E."/>
            <person name="Niang G."/>
            <person name="Scheremetjew M."/>
            <person name="Finn R."/>
            <person name="Kale V."/>
            <person name="Holt S."/>
            <person name="Cochrane G."/>
            <person name="Meng A."/>
            <person name="Brown T."/>
            <person name="Cohen L."/>
        </authorList>
    </citation>
    <scope>NUCLEOTIDE SEQUENCE</scope>
    <source>
        <strain evidence="2">CCMP147</strain>
    </source>
</reference>
<evidence type="ECO:0008006" key="3">
    <source>
        <dbReference type="Google" id="ProtNLM"/>
    </source>
</evidence>
<keyword evidence="1" id="KW-0812">Transmembrane</keyword>
<keyword evidence="1" id="KW-0472">Membrane</keyword>
<feature type="transmembrane region" description="Helical" evidence="1">
    <location>
        <begin position="12"/>
        <end position="38"/>
    </location>
</feature>
<evidence type="ECO:0000256" key="1">
    <source>
        <dbReference type="SAM" id="Phobius"/>
    </source>
</evidence>